<dbReference type="GO" id="GO:0008270">
    <property type="term" value="F:zinc ion binding"/>
    <property type="evidence" value="ECO:0007669"/>
    <property type="project" value="InterPro"/>
</dbReference>
<dbReference type="RefSeq" id="WP_161975380.1">
    <property type="nucleotide sequence ID" value="NZ_BIFR01000001.1"/>
</dbReference>
<accession>A0A401ZZ08</accession>
<proteinExistence type="predicted"/>
<dbReference type="AlphaFoldDB" id="A0A401ZZ08"/>
<keyword evidence="3" id="KW-1185">Reference proteome</keyword>
<sequence>MFTSAQLTEGNLYSRNDLSTIFAITDATINTGIFQPKGTQSIWLFITEEKAKDRPQLVDLLVGDTLYWDGQPQGGKDALIIEHKKRGLEILVFYRKRKDEYLPGYKFKYEGRFSYQSHSGVHPTQFVLKKIDDLLLTVEKDLEAIEVEEETPTKTGEKSFTPGLLKEGKLISRLVNTHERNPRLRADAIKFHGTICQICGFSFTETYGELGAGFIEVHHLKPVSSYEGETHVDPQEDMAVLCANCHRMLHRRPDNPLTINELKNIIKKCKTH</sequence>
<dbReference type="GO" id="GO:0004519">
    <property type="term" value="F:endonuclease activity"/>
    <property type="evidence" value="ECO:0007669"/>
    <property type="project" value="InterPro"/>
</dbReference>
<protein>
    <recommendedName>
        <fullName evidence="1">HNH domain-containing protein</fullName>
    </recommendedName>
</protein>
<evidence type="ECO:0000313" key="3">
    <source>
        <dbReference type="Proteomes" id="UP000287352"/>
    </source>
</evidence>
<dbReference type="Proteomes" id="UP000287352">
    <property type="component" value="Unassembled WGS sequence"/>
</dbReference>
<organism evidence="2 3">
    <name type="scientific">Tengunoibacter tsumagoiensis</name>
    <dbReference type="NCBI Taxonomy" id="2014871"/>
    <lineage>
        <taxon>Bacteria</taxon>
        <taxon>Bacillati</taxon>
        <taxon>Chloroflexota</taxon>
        <taxon>Ktedonobacteria</taxon>
        <taxon>Ktedonobacterales</taxon>
        <taxon>Dictyobacteraceae</taxon>
        <taxon>Tengunoibacter</taxon>
    </lineage>
</organism>
<feature type="domain" description="HNH" evidence="1">
    <location>
        <begin position="196"/>
        <end position="252"/>
    </location>
</feature>
<name>A0A401ZZ08_9CHLR</name>
<evidence type="ECO:0000313" key="2">
    <source>
        <dbReference type="EMBL" id="GCE12080.1"/>
    </source>
</evidence>
<dbReference type="Pfam" id="PF01844">
    <property type="entry name" value="HNH"/>
    <property type="match status" value="1"/>
</dbReference>
<gene>
    <name evidence="2" type="ORF">KTT_19390</name>
</gene>
<evidence type="ECO:0000259" key="1">
    <source>
        <dbReference type="Pfam" id="PF01844"/>
    </source>
</evidence>
<dbReference type="GO" id="GO:0003676">
    <property type="term" value="F:nucleic acid binding"/>
    <property type="evidence" value="ECO:0007669"/>
    <property type="project" value="InterPro"/>
</dbReference>
<reference evidence="3" key="1">
    <citation type="submission" date="2018-12" db="EMBL/GenBank/DDBJ databases">
        <title>Tengunoibacter tsumagoiensis gen. nov., sp. nov., Dictyobacter kobayashii sp. nov., D. alpinus sp. nov., and D. joshuensis sp. nov. and description of Dictyobacteraceae fam. nov. within the order Ktedonobacterales isolated from Tengu-no-mugimeshi.</title>
        <authorList>
            <person name="Wang C.M."/>
            <person name="Zheng Y."/>
            <person name="Sakai Y."/>
            <person name="Toyoda A."/>
            <person name="Minakuchi Y."/>
            <person name="Abe K."/>
            <person name="Yokota A."/>
            <person name="Yabe S."/>
        </authorList>
    </citation>
    <scope>NUCLEOTIDE SEQUENCE [LARGE SCALE GENOMIC DNA]</scope>
    <source>
        <strain evidence="3">Uno3</strain>
    </source>
</reference>
<dbReference type="InterPro" id="IPR003615">
    <property type="entry name" value="HNH_nuc"/>
</dbReference>
<dbReference type="CDD" id="cd00085">
    <property type="entry name" value="HNHc"/>
    <property type="match status" value="1"/>
</dbReference>
<dbReference type="EMBL" id="BIFR01000001">
    <property type="protein sequence ID" value="GCE12080.1"/>
    <property type="molecule type" value="Genomic_DNA"/>
</dbReference>
<comment type="caution">
    <text evidence="2">The sequence shown here is derived from an EMBL/GenBank/DDBJ whole genome shotgun (WGS) entry which is preliminary data.</text>
</comment>
<dbReference type="Gene3D" id="1.10.30.50">
    <property type="match status" value="1"/>
</dbReference>
<dbReference type="InterPro" id="IPR002711">
    <property type="entry name" value="HNH"/>
</dbReference>